<accession>A0ABS0PQ33</accession>
<proteinExistence type="predicted"/>
<keyword evidence="1" id="KW-1133">Transmembrane helix</keyword>
<evidence type="ECO:0000313" key="3">
    <source>
        <dbReference type="Proteomes" id="UP000807370"/>
    </source>
</evidence>
<evidence type="ECO:0000313" key="2">
    <source>
        <dbReference type="EMBL" id="MBH5399002.1"/>
    </source>
</evidence>
<feature type="transmembrane region" description="Helical" evidence="1">
    <location>
        <begin position="108"/>
        <end position="133"/>
    </location>
</feature>
<keyword evidence="1" id="KW-0812">Transmembrane</keyword>
<feature type="transmembrane region" description="Helical" evidence="1">
    <location>
        <begin position="145"/>
        <end position="165"/>
    </location>
</feature>
<keyword evidence="3" id="KW-1185">Reference proteome</keyword>
<sequence length="225" mass="24340">MALALLVPAVLGPRVQSRKVIAAVTALALFAIVGALALRSQTTRVFVDLAFYAAAGAWSTACDAVDRDIRIAIRGQIFPMLCVSCWRQVRLESASMALRRRAASRASACMYVFLRAALEFGSLAGLALVALVIGGWRVVRELAPIAPEYCFVAAALVYVATVSLMHGRISRELVLFLLLGYASRLWSEGREVAAKLMVRIAGGGGEQVRPGRRARHRCRRLASRG</sequence>
<reference evidence="2 3" key="1">
    <citation type="submission" date="2020-07" db="EMBL/GenBank/DDBJ databases">
        <title>Bradyrhizobium diversity isolated from nodules of indigenous legumes of Western Australia.</title>
        <authorList>
            <person name="Klepa M.S."/>
        </authorList>
    </citation>
    <scope>NUCLEOTIDE SEQUENCE [LARGE SCALE GENOMIC DNA]</scope>
    <source>
        <strain evidence="2 3">CNPSo 4010</strain>
    </source>
</reference>
<dbReference type="RefSeq" id="WP_197960267.1">
    <property type="nucleotide sequence ID" value="NZ_JACCHP010000008.1"/>
</dbReference>
<organism evidence="2 3">
    <name type="scientific">Bradyrhizobium agreste</name>
    <dbReference type="NCBI Taxonomy" id="2751811"/>
    <lineage>
        <taxon>Bacteria</taxon>
        <taxon>Pseudomonadati</taxon>
        <taxon>Pseudomonadota</taxon>
        <taxon>Alphaproteobacteria</taxon>
        <taxon>Hyphomicrobiales</taxon>
        <taxon>Nitrobacteraceae</taxon>
        <taxon>Bradyrhizobium</taxon>
    </lineage>
</organism>
<keyword evidence="1" id="KW-0472">Membrane</keyword>
<protein>
    <submittedName>
        <fullName evidence="2">Uncharacterized protein</fullName>
    </submittedName>
</protein>
<dbReference type="EMBL" id="JACCHP010000008">
    <property type="protein sequence ID" value="MBH5399002.1"/>
    <property type="molecule type" value="Genomic_DNA"/>
</dbReference>
<evidence type="ECO:0000256" key="1">
    <source>
        <dbReference type="SAM" id="Phobius"/>
    </source>
</evidence>
<comment type="caution">
    <text evidence="2">The sequence shown here is derived from an EMBL/GenBank/DDBJ whole genome shotgun (WGS) entry which is preliminary data.</text>
</comment>
<dbReference type="Proteomes" id="UP000807370">
    <property type="component" value="Unassembled WGS sequence"/>
</dbReference>
<feature type="transmembrane region" description="Helical" evidence="1">
    <location>
        <begin position="20"/>
        <end position="38"/>
    </location>
</feature>
<name>A0ABS0PQ33_9BRAD</name>
<gene>
    <name evidence="2" type="ORF">HZZ13_14595</name>
</gene>